<gene>
    <name evidence="7" type="ORF">K457DRAFT_131569</name>
</gene>
<dbReference type="PANTHER" id="PTHR42862">
    <property type="entry name" value="DELTA-1-PYRROLINE-5-CARBOXYLATE DEHYDROGENASE 1, ISOFORM A-RELATED"/>
    <property type="match status" value="1"/>
</dbReference>
<reference evidence="7 8" key="1">
    <citation type="submission" date="2016-05" db="EMBL/GenBank/DDBJ databases">
        <title>Genome sequencing reveals origins of a unique bacterial endosymbiosis in the earliest lineages of terrestrial Fungi.</title>
        <authorList>
            <consortium name="DOE Joint Genome Institute"/>
            <person name="Uehling J."/>
            <person name="Gryganskyi A."/>
            <person name="Hameed K."/>
            <person name="Tschaplinski T."/>
            <person name="Misztal P."/>
            <person name="Wu S."/>
            <person name="Desiro A."/>
            <person name="Vande Pol N."/>
            <person name="Du Z.-Y."/>
            <person name="Zienkiewicz A."/>
            <person name="Zienkiewicz K."/>
            <person name="Morin E."/>
            <person name="Tisserant E."/>
            <person name="Splivallo R."/>
            <person name="Hainaut M."/>
            <person name="Henrissat B."/>
            <person name="Ohm R."/>
            <person name="Kuo A."/>
            <person name="Yan J."/>
            <person name="Lipzen A."/>
            <person name="Nolan M."/>
            <person name="Labutti K."/>
            <person name="Barry K."/>
            <person name="Goldstein A."/>
            <person name="Labbe J."/>
            <person name="Schadt C."/>
            <person name="Tuskan G."/>
            <person name="Grigoriev I."/>
            <person name="Martin F."/>
            <person name="Vilgalys R."/>
            <person name="Bonito G."/>
        </authorList>
    </citation>
    <scope>NUCLEOTIDE SEQUENCE [LARGE SCALE GENOMIC DNA]</scope>
    <source>
        <strain evidence="7 8">AG-77</strain>
    </source>
</reference>
<proteinExistence type="predicted"/>
<dbReference type="Gene3D" id="3.40.309.10">
    <property type="entry name" value="Aldehyde Dehydrogenase, Chain A, domain 2"/>
    <property type="match status" value="1"/>
</dbReference>
<dbReference type="InterPro" id="IPR016161">
    <property type="entry name" value="Ald_DH/histidinol_DH"/>
</dbReference>
<dbReference type="AlphaFoldDB" id="A0A197JA43"/>
<feature type="domain" description="Aldehyde dehydrogenase" evidence="6">
    <location>
        <begin position="2"/>
        <end position="194"/>
    </location>
</feature>
<dbReference type="GO" id="GO:0009898">
    <property type="term" value="C:cytoplasmic side of plasma membrane"/>
    <property type="evidence" value="ECO:0007669"/>
    <property type="project" value="TreeGrafter"/>
</dbReference>
<dbReference type="PROSITE" id="PS00070">
    <property type="entry name" value="ALDEHYDE_DEHYDR_CYS"/>
    <property type="match status" value="1"/>
</dbReference>
<dbReference type="STRING" id="1314771.A0A197JA43"/>
<dbReference type="GO" id="GO:0003842">
    <property type="term" value="F:L-glutamate gamma-semialdehyde dehydrogenase activity"/>
    <property type="evidence" value="ECO:0007669"/>
    <property type="project" value="UniProtKB-EC"/>
</dbReference>
<dbReference type="GO" id="GO:0010133">
    <property type="term" value="P:L-proline catabolic process to L-glutamate"/>
    <property type="evidence" value="ECO:0007669"/>
    <property type="project" value="TreeGrafter"/>
</dbReference>
<name>A0A197JA43_9FUNG</name>
<evidence type="ECO:0000256" key="1">
    <source>
        <dbReference type="ARBA" id="ARBA00004786"/>
    </source>
</evidence>
<keyword evidence="8" id="KW-1185">Reference proteome</keyword>
<dbReference type="EC" id="1.2.1.88" evidence="2"/>
<evidence type="ECO:0000259" key="6">
    <source>
        <dbReference type="Pfam" id="PF00171"/>
    </source>
</evidence>
<evidence type="ECO:0000256" key="2">
    <source>
        <dbReference type="ARBA" id="ARBA00012884"/>
    </source>
</evidence>
<dbReference type="SUPFAM" id="SSF53720">
    <property type="entry name" value="ALDH-like"/>
    <property type="match status" value="1"/>
</dbReference>
<dbReference type="PANTHER" id="PTHR42862:SF1">
    <property type="entry name" value="DELTA-1-PYRROLINE-5-CARBOXYLATE DEHYDROGENASE 2, ISOFORM A-RELATED"/>
    <property type="match status" value="1"/>
</dbReference>
<dbReference type="EMBL" id="KV442382">
    <property type="protein sequence ID" value="OAQ21958.1"/>
    <property type="molecule type" value="Genomic_DNA"/>
</dbReference>
<evidence type="ECO:0000256" key="5">
    <source>
        <dbReference type="ARBA" id="ARBA00048142"/>
    </source>
</evidence>
<keyword evidence="3" id="KW-0560">Oxidoreductase</keyword>
<accession>A0A197JA43</accession>
<evidence type="ECO:0000256" key="4">
    <source>
        <dbReference type="ARBA" id="ARBA00023027"/>
    </source>
</evidence>
<dbReference type="Pfam" id="PF00171">
    <property type="entry name" value="Aldedh"/>
    <property type="match status" value="1"/>
</dbReference>
<evidence type="ECO:0000313" key="7">
    <source>
        <dbReference type="EMBL" id="OAQ21958.1"/>
    </source>
</evidence>
<keyword evidence="4" id="KW-0520">NAD</keyword>
<dbReference type="OrthoDB" id="8117216at2759"/>
<dbReference type="InterPro" id="IPR016160">
    <property type="entry name" value="Ald_DH_CS_CYS"/>
</dbReference>
<dbReference type="InterPro" id="IPR016163">
    <property type="entry name" value="Ald_DH_C"/>
</dbReference>
<evidence type="ECO:0000256" key="3">
    <source>
        <dbReference type="ARBA" id="ARBA00023002"/>
    </source>
</evidence>
<dbReference type="InterPro" id="IPR015590">
    <property type="entry name" value="Aldehyde_DH_dom"/>
</dbReference>
<protein>
    <recommendedName>
        <fullName evidence="2">L-glutamate gamma-semialdehyde dehydrogenase</fullName>
        <ecNumber evidence="2">1.2.1.88</ecNumber>
    </recommendedName>
</protein>
<organism evidence="7 8">
    <name type="scientific">Linnemannia elongata AG-77</name>
    <dbReference type="NCBI Taxonomy" id="1314771"/>
    <lineage>
        <taxon>Eukaryota</taxon>
        <taxon>Fungi</taxon>
        <taxon>Fungi incertae sedis</taxon>
        <taxon>Mucoromycota</taxon>
        <taxon>Mortierellomycotina</taxon>
        <taxon>Mortierellomycetes</taxon>
        <taxon>Mortierellales</taxon>
        <taxon>Mortierellaceae</taxon>
        <taxon>Linnemannia</taxon>
    </lineage>
</organism>
<dbReference type="Proteomes" id="UP000078512">
    <property type="component" value="Unassembled WGS sequence"/>
</dbReference>
<comment type="catalytic activity">
    <reaction evidence="5">
        <text>L-glutamate 5-semialdehyde + NAD(+) + H2O = L-glutamate + NADH + 2 H(+)</text>
        <dbReference type="Rhea" id="RHEA:30235"/>
        <dbReference type="ChEBI" id="CHEBI:15377"/>
        <dbReference type="ChEBI" id="CHEBI:15378"/>
        <dbReference type="ChEBI" id="CHEBI:29985"/>
        <dbReference type="ChEBI" id="CHEBI:57540"/>
        <dbReference type="ChEBI" id="CHEBI:57945"/>
        <dbReference type="ChEBI" id="CHEBI:58066"/>
        <dbReference type="EC" id="1.2.1.88"/>
    </reaction>
</comment>
<comment type="pathway">
    <text evidence="1">Amino-acid degradation; L-proline degradation into L-glutamate; L-glutamate from L-proline: step 2/2.</text>
</comment>
<sequence length="259" mass="27873">MIVDSSALAEQVVFDVLVSAFDSAGQRCSALRVLCLQEEVAERILTMLKGAMQELVVGNPSYLATDVGPVIDASAKSTIENHIDKMRAKGCKVFQPLLADAAHTQQLTNGAFVLPTLIEIESINELTHEVFGPVLHVVRYRRPALPTLLDEINRTGYGLTLGLHTRIDETIAYVSAHARVVGKVFVLSGPTGEENLYALKCRGISMAERTGPLISVQSVAVDALASEAEDYRLERLLIEISISQNTAAAGGNASLMTIT</sequence>
<dbReference type="InterPro" id="IPR050485">
    <property type="entry name" value="Proline_metab_enzyme"/>
</dbReference>
<evidence type="ECO:0000313" key="8">
    <source>
        <dbReference type="Proteomes" id="UP000078512"/>
    </source>
</evidence>